<dbReference type="GO" id="GO:0015190">
    <property type="term" value="F:L-leucine transmembrane transporter activity"/>
    <property type="evidence" value="ECO:0007669"/>
    <property type="project" value="TreeGrafter"/>
</dbReference>
<organism evidence="11 12">
    <name type="scientific">Euzebya pacifica</name>
    <dbReference type="NCBI Taxonomy" id="1608957"/>
    <lineage>
        <taxon>Bacteria</taxon>
        <taxon>Bacillati</taxon>
        <taxon>Actinomycetota</taxon>
        <taxon>Nitriliruptoria</taxon>
        <taxon>Euzebyales</taxon>
    </lineage>
</organism>
<dbReference type="KEGG" id="euz:DVS28_a2354"/>
<evidence type="ECO:0000256" key="5">
    <source>
        <dbReference type="ARBA" id="ARBA00022692"/>
    </source>
</evidence>
<proteinExistence type="inferred from homology"/>
<evidence type="ECO:0000313" key="12">
    <source>
        <dbReference type="Proteomes" id="UP000264006"/>
    </source>
</evidence>
<evidence type="ECO:0000256" key="2">
    <source>
        <dbReference type="ARBA" id="ARBA00022448"/>
    </source>
</evidence>
<dbReference type="Pfam" id="PF02653">
    <property type="entry name" value="BPD_transp_2"/>
    <property type="match status" value="1"/>
</dbReference>
<protein>
    <submittedName>
        <fullName evidence="11">High-affinity branched-chain amino acid transport system permease protein LivH</fullName>
    </submittedName>
</protein>
<keyword evidence="6" id="KW-0029">Amino-acid transport</keyword>
<dbReference type="PANTHER" id="PTHR11795">
    <property type="entry name" value="BRANCHED-CHAIN AMINO ACID TRANSPORT SYSTEM PERMEASE PROTEIN LIVH"/>
    <property type="match status" value="1"/>
</dbReference>
<dbReference type="PANTHER" id="PTHR11795:SF371">
    <property type="entry name" value="HIGH-AFFINITY BRANCHED-CHAIN AMINO ACID TRANSPORT SYSTEM PERMEASE PROTEIN LIVH"/>
    <property type="match status" value="1"/>
</dbReference>
<evidence type="ECO:0000256" key="7">
    <source>
        <dbReference type="ARBA" id="ARBA00022989"/>
    </source>
</evidence>
<dbReference type="EMBL" id="CP031165">
    <property type="protein sequence ID" value="AXV07035.1"/>
    <property type="molecule type" value="Genomic_DNA"/>
</dbReference>
<evidence type="ECO:0000256" key="1">
    <source>
        <dbReference type="ARBA" id="ARBA00004651"/>
    </source>
</evidence>
<gene>
    <name evidence="11" type="ORF">DVS28_a2354</name>
</gene>
<feature type="transmembrane region" description="Helical" evidence="10">
    <location>
        <begin position="221"/>
        <end position="239"/>
    </location>
</feature>
<keyword evidence="7 10" id="KW-1133">Transmembrane helix</keyword>
<keyword evidence="8 10" id="KW-0472">Membrane</keyword>
<reference evidence="11 12" key="1">
    <citation type="submission" date="2018-09" db="EMBL/GenBank/DDBJ databases">
        <title>Complete genome sequence of Euzebya sp. DY32-46 isolated from seawater of Pacific Ocean.</title>
        <authorList>
            <person name="Xu L."/>
            <person name="Wu Y.-H."/>
            <person name="Xu X.-W."/>
        </authorList>
    </citation>
    <scope>NUCLEOTIDE SEQUENCE [LARGE SCALE GENOMIC DNA]</scope>
    <source>
        <strain evidence="11 12">DY32-46</strain>
    </source>
</reference>
<comment type="similarity">
    <text evidence="9">Belongs to the binding-protein-dependent transport system permease family. LivHM subfamily.</text>
</comment>
<dbReference type="GO" id="GO:0015192">
    <property type="term" value="F:L-phenylalanine transmembrane transporter activity"/>
    <property type="evidence" value="ECO:0007669"/>
    <property type="project" value="TreeGrafter"/>
</dbReference>
<sequence length="452" mass="46572">MRMTWLLPSRDRGPRLALGGLLVLLAVLLAPLAVTPASAQDASEAVLGRVFSGAGPDQVRHAGVTITAADEAGAEVASGQTDENGEVRLELPGPGAFVVALDVSTLPEGLVPRGEVSERSLNVQAGRTGNALFPLDETDGDGGVIAGGPGEATFSDKLSAVPQLFVDGLKLGSIIAITAIGLSLIFGTTGLVNFAHGELVTLGAVVAFLFNASPAGPGWHLVLAAIIAVVVGAGAGGAMESGIWAPLRKRGVGLISMLVISIGLSFIIRNVIQIVYGGGTRPYTNYNIQSAVDLGPISIVPRDLWIIILSTAVLIGIGLMLQRTKIGKALRAVADNKDLAESSGIDVDRVIRFVWLLGGGLSAFGGVLLGTTEQVNFNMGFNLLLLMFAGMILGGIGTAYGAMVGSLVVGVISQVSTAFFSVQLKFVWALVILIIVLLIKPQGLLGKAERFG</sequence>
<dbReference type="GO" id="GO:0005886">
    <property type="term" value="C:plasma membrane"/>
    <property type="evidence" value="ECO:0007669"/>
    <property type="project" value="UniProtKB-SubCell"/>
</dbReference>
<accession>A0A346XXT8</accession>
<feature type="transmembrane region" description="Helical" evidence="10">
    <location>
        <begin position="171"/>
        <end position="192"/>
    </location>
</feature>
<keyword evidence="12" id="KW-1185">Reference proteome</keyword>
<dbReference type="InterPro" id="IPR001851">
    <property type="entry name" value="ABC_transp_permease"/>
</dbReference>
<keyword evidence="3" id="KW-1003">Cell membrane</keyword>
<dbReference type="CDD" id="cd06582">
    <property type="entry name" value="TM_PBP1_LivH_like"/>
    <property type="match status" value="1"/>
</dbReference>
<evidence type="ECO:0000256" key="6">
    <source>
        <dbReference type="ARBA" id="ARBA00022970"/>
    </source>
</evidence>
<dbReference type="InterPro" id="IPR052157">
    <property type="entry name" value="BCAA_transport_permease"/>
</dbReference>
<keyword evidence="5 10" id="KW-0812">Transmembrane</keyword>
<dbReference type="GO" id="GO:0015808">
    <property type="term" value="P:L-alanine transport"/>
    <property type="evidence" value="ECO:0007669"/>
    <property type="project" value="TreeGrafter"/>
</dbReference>
<name>A0A346XXT8_9ACTN</name>
<evidence type="ECO:0000313" key="11">
    <source>
        <dbReference type="EMBL" id="AXV07035.1"/>
    </source>
</evidence>
<dbReference type="GO" id="GO:0042941">
    <property type="term" value="P:D-alanine transmembrane transport"/>
    <property type="evidence" value="ECO:0007669"/>
    <property type="project" value="TreeGrafter"/>
</dbReference>
<evidence type="ECO:0000256" key="8">
    <source>
        <dbReference type="ARBA" id="ARBA00023136"/>
    </source>
</evidence>
<feature type="transmembrane region" description="Helical" evidence="10">
    <location>
        <begin position="383"/>
        <end position="412"/>
    </location>
</feature>
<dbReference type="GO" id="GO:0015188">
    <property type="term" value="F:L-isoleucine transmembrane transporter activity"/>
    <property type="evidence" value="ECO:0007669"/>
    <property type="project" value="TreeGrafter"/>
</dbReference>
<feature type="transmembrane region" description="Helical" evidence="10">
    <location>
        <begin position="419"/>
        <end position="439"/>
    </location>
</feature>
<feature type="transmembrane region" description="Helical" evidence="10">
    <location>
        <begin position="251"/>
        <end position="272"/>
    </location>
</feature>
<feature type="transmembrane region" description="Helical" evidence="10">
    <location>
        <begin position="199"/>
        <end position="215"/>
    </location>
</feature>
<evidence type="ECO:0000256" key="10">
    <source>
        <dbReference type="SAM" id="Phobius"/>
    </source>
</evidence>
<dbReference type="GO" id="GO:0005304">
    <property type="term" value="F:L-valine transmembrane transporter activity"/>
    <property type="evidence" value="ECO:0007669"/>
    <property type="project" value="TreeGrafter"/>
</dbReference>
<dbReference type="AlphaFoldDB" id="A0A346XXT8"/>
<dbReference type="GO" id="GO:1903806">
    <property type="term" value="P:L-isoleucine import across plasma membrane"/>
    <property type="evidence" value="ECO:0007669"/>
    <property type="project" value="TreeGrafter"/>
</dbReference>
<keyword evidence="2" id="KW-0813">Transport</keyword>
<evidence type="ECO:0000256" key="9">
    <source>
        <dbReference type="ARBA" id="ARBA00037998"/>
    </source>
</evidence>
<dbReference type="Proteomes" id="UP000264006">
    <property type="component" value="Chromosome"/>
</dbReference>
<feature type="transmembrane region" description="Helical" evidence="10">
    <location>
        <begin position="304"/>
        <end position="321"/>
    </location>
</feature>
<comment type="subcellular location">
    <subcellularLocation>
        <location evidence="1">Cell membrane</location>
        <topology evidence="1">Multi-pass membrane protein</topology>
    </subcellularLocation>
</comment>
<keyword evidence="4" id="KW-0997">Cell inner membrane</keyword>
<evidence type="ECO:0000256" key="4">
    <source>
        <dbReference type="ARBA" id="ARBA00022519"/>
    </source>
</evidence>
<feature type="transmembrane region" description="Helical" evidence="10">
    <location>
        <begin position="353"/>
        <end position="371"/>
    </location>
</feature>
<evidence type="ECO:0000256" key="3">
    <source>
        <dbReference type="ARBA" id="ARBA00022475"/>
    </source>
</evidence>